<feature type="region of interest" description="Disordered" evidence="7">
    <location>
        <begin position="395"/>
        <end position="423"/>
    </location>
</feature>
<feature type="compositionally biased region" description="Polar residues" evidence="7">
    <location>
        <begin position="536"/>
        <end position="565"/>
    </location>
</feature>
<dbReference type="PANTHER" id="PTHR47172">
    <property type="entry name" value="OS01G0976800 PROTEIN"/>
    <property type="match status" value="1"/>
</dbReference>
<dbReference type="GO" id="GO:0043565">
    <property type="term" value="F:sequence-specific DNA binding"/>
    <property type="evidence" value="ECO:0007669"/>
    <property type="project" value="InterPro"/>
</dbReference>
<evidence type="ECO:0000313" key="10">
    <source>
        <dbReference type="Proteomes" id="UP000077115"/>
    </source>
</evidence>
<reference evidence="9 10" key="2">
    <citation type="submission" date="2016-05" db="EMBL/GenBank/DDBJ databases">
        <title>Lineage-specific infection strategies underlie the spectrum of fungal disease in amphibians.</title>
        <authorList>
            <person name="Cuomo C.A."/>
            <person name="Farrer R.A."/>
            <person name="James T."/>
            <person name="Longcore J."/>
            <person name="Birren B."/>
        </authorList>
    </citation>
    <scope>NUCLEOTIDE SEQUENCE [LARGE SCALE GENOMIC DNA]</scope>
    <source>
        <strain evidence="9 10">JEL423</strain>
    </source>
</reference>
<dbReference type="Pfam" id="PF00320">
    <property type="entry name" value="GATA"/>
    <property type="match status" value="1"/>
</dbReference>
<evidence type="ECO:0000256" key="3">
    <source>
        <dbReference type="ARBA" id="ARBA00022833"/>
    </source>
</evidence>
<evidence type="ECO:0000256" key="5">
    <source>
        <dbReference type="ARBA" id="ARBA00023163"/>
    </source>
</evidence>
<dbReference type="Gene3D" id="3.30.50.10">
    <property type="entry name" value="Erythroid Transcription Factor GATA-1, subunit A"/>
    <property type="match status" value="1"/>
</dbReference>
<dbReference type="SMART" id="SM00401">
    <property type="entry name" value="ZnF_GATA"/>
    <property type="match status" value="1"/>
</dbReference>
<feature type="region of interest" description="Disordered" evidence="7">
    <location>
        <begin position="622"/>
        <end position="671"/>
    </location>
</feature>
<dbReference type="InterPro" id="IPR000679">
    <property type="entry name" value="Znf_GATA"/>
</dbReference>
<keyword evidence="5" id="KW-0804">Transcription</keyword>
<organism evidence="9 10">
    <name type="scientific">Batrachochytrium dendrobatidis (strain JEL423)</name>
    <dbReference type="NCBI Taxonomy" id="403673"/>
    <lineage>
        <taxon>Eukaryota</taxon>
        <taxon>Fungi</taxon>
        <taxon>Fungi incertae sedis</taxon>
        <taxon>Chytridiomycota</taxon>
        <taxon>Chytridiomycota incertae sedis</taxon>
        <taxon>Chytridiomycetes</taxon>
        <taxon>Rhizophydiales</taxon>
        <taxon>Rhizophydiales incertae sedis</taxon>
        <taxon>Batrachochytrium</taxon>
    </lineage>
</organism>
<evidence type="ECO:0000313" key="9">
    <source>
        <dbReference type="EMBL" id="OAJ36194.1"/>
    </source>
</evidence>
<feature type="compositionally biased region" description="Basic and acidic residues" evidence="7">
    <location>
        <begin position="504"/>
        <end position="516"/>
    </location>
</feature>
<feature type="compositionally biased region" description="Polar residues" evidence="7">
    <location>
        <begin position="238"/>
        <end position="249"/>
    </location>
</feature>
<dbReference type="PROSITE" id="PS50114">
    <property type="entry name" value="GATA_ZN_FINGER_2"/>
    <property type="match status" value="1"/>
</dbReference>
<dbReference type="STRING" id="403673.A0A177W918"/>
<dbReference type="InterPro" id="IPR013088">
    <property type="entry name" value="Znf_NHR/GATA"/>
</dbReference>
<evidence type="ECO:0000256" key="7">
    <source>
        <dbReference type="SAM" id="MobiDB-lite"/>
    </source>
</evidence>
<dbReference type="CDD" id="cd00202">
    <property type="entry name" value="ZnF_GATA"/>
    <property type="match status" value="1"/>
</dbReference>
<dbReference type="OrthoDB" id="2162994at2759"/>
<dbReference type="GO" id="GO:0008270">
    <property type="term" value="F:zinc ion binding"/>
    <property type="evidence" value="ECO:0007669"/>
    <property type="project" value="UniProtKB-KW"/>
</dbReference>
<feature type="compositionally biased region" description="Low complexity" evidence="7">
    <location>
        <begin position="125"/>
        <end position="139"/>
    </location>
</feature>
<keyword evidence="1" id="KW-0479">Metal-binding</keyword>
<evidence type="ECO:0000256" key="1">
    <source>
        <dbReference type="ARBA" id="ARBA00022723"/>
    </source>
</evidence>
<evidence type="ECO:0000259" key="8">
    <source>
        <dbReference type="PROSITE" id="PS50114"/>
    </source>
</evidence>
<proteinExistence type="predicted"/>
<feature type="region of interest" description="Disordered" evidence="7">
    <location>
        <begin position="1"/>
        <end position="40"/>
    </location>
</feature>
<dbReference type="AlphaFoldDB" id="A0A177W918"/>
<evidence type="ECO:0000256" key="4">
    <source>
        <dbReference type="ARBA" id="ARBA00023015"/>
    </source>
</evidence>
<feature type="region of interest" description="Disordered" evidence="7">
    <location>
        <begin position="102"/>
        <end position="155"/>
    </location>
</feature>
<dbReference type="Proteomes" id="UP000077115">
    <property type="component" value="Unassembled WGS sequence"/>
</dbReference>
<keyword evidence="2 6" id="KW-0863">Zinc-finger</keyword>
<accession>A0A177W918</accession>
<dbReference type="PANTHER" id="PTHR47172:SF24">
    <property type="entry name" value="GATA ZINC FINGER DOMAIN-CONTAINING PROTEIN 14-RELATED"/>
    <property type="match status" value="1"/>
</dbReference>
<evidence type="ECO:0000256" key="2">
    <source>
        <dbReference type="ARBA" id="ARBA00022771"/>
    </source>
</evidence>
<feature type="domain" description="GATA-type" evidence="8">
    <location>
        <begin position="780"/>
        <end position="815"/>
    </location>
</feature>
<dbReference type="GO" id="GO:0006355">
    <property type="term" value="P:regulation of DNA-templated transcription"/>
    <property type="evidence" value="ECO:0007669"/>
    <property type="project" value="InterPro"/>
</dbReference>
<feature type="region of interest" description="Disordered" evidence="7">
    <location>
        <begin position="238"/>
        <end position="261"/>
    </location>
</feature>
<dbReference type="EMBL" id="DS022300">
    <property type="protein sequence ID" value="OAJ36194.1"/>
    <property type="molecule type" value="Genomic_DNA"/>
</dbReference>
<gene>
    <name evidence="9" type="ORF">BDEG_20389</name>
</gene>
<evidence type="ECO:0000256" key="6">
    <source>
        <dbReference type="PROSITE-ProRule" id="PRU00094"/>
    </source>
</evidence>
<reference evidence="9 10" key="1">
    <citation type="submission" date="2006-10" db="EMBL/GenBank/DDBJ databases">
        <title>The Genome Sequence of Batrachochytrium dendrobatidis JEL423.</title>
        <authorList>
            <consortium name="The Broad Institute Genome Sequencing Platform"/>
            <person name="Birren B."/>
            <person name="Lander E."/>
            <person name="Galagan J."/>
            <person name="Cuomo C."/>
            <person name="Devon K."/>
            <person name="Jaffe D."/>
            <person name="Butler J."/>
            <person name="Alvarez P."/>
            <person name="Gnerre S."/>
            <person name="Grabherr M."/>
            <person name="Kleber M."/>
            <person name="Mauceli E."/>
            <person name="Brockman W."/>
            <person name="Young S."/>
            <person name="LaButti K."/>
            <person name="Sykes S."/>
            <person name="DeCaprio D."/>
            <person name="Crawford M."/>
            <person name="Koehrsen M."/>
            <person name="Engels R."/>
            <person name="Montgomery P."/>
            <person name="Pearson M."/>
            <person name="Howarth C."/>
            <person name="Larson L."/>
            <person name="White J."/>
            <person name="O'Leary S."/>
            <person name="Kodira C."/>
            <person name="Zeng Q."/>
            <person name="Yandava C."/>
            <person name="Alvarado L."/>
            <person name="Longcore J."/>
            <person name="James T."/>
        </authorList>
    </citation>
    <scope>NUCLEOTIDE SEQUENCE [LARGE SCALE GENOMIC DNA]</scope>
    <source>
        <strain evidence="9 10">JEL423</strain>
    </source>
</reference>
<name>A0A177W918_BATDL</name>
<keyword evidence="4" id="KW-0805">Transcription regulation</keyword>
<dbReference type="SUPFAM" id="SSF57716">
    <property type="entry name" value="Glucocorticoid receptor-like (DNA-binding domain)"/>
    <property type="match status" value="1"/>
</dbReference>
<feature type="compositionally biased region" description="Basic and acidic residues" evidence="7">
    <location>
        <begin position="395"/>
        <end position="408"/>
    </location>
</feature>
<keyword evidence="3" id="KW-0862">Zinc</keyword>
<dbReference type="VEuPathDB" id="FungiDB:BDEG_20389"/>
<protein>
    <recommendedName>
        <fullName evidence="8">GATA-type domain-containing protein</fullName>
    </recommendedName>
</protein>
<feature type="region of interest" description="Disordered" evidence="7">
    <location>
        <begin position="467"/>
        <end position="593"/>
    </location>
</feature>
<feature type="compositionally biased region" description="Polar residues" evidence="7">
    <location>
        <begin position="467"/>
        <end position="486"/>
    </location>
</feature>
<sequence length="856" mass="97441">MLEPTLSRMDSEWGSGGVSSSNEHRTTKAPHKQKQSPNSQISNICKHVHIRSCVLIHHSLVFVVSQSMGSNRYLAVSNPVCDYMDAPYSRHKHVFSHPKSVASINSDPHIQPSYNQPYSKKLHKSPSLSSSTSAQPSVLHQSQNSPSTDKKIASNHTLVPSVIGSYETPSTEQKCTELKFETNPQLMSRPPEMLCPQTAESQTLGSLDAGYHQQCTSITPPFSYNHAGKTINMPPSFSSHPTHPQNHQLHGSGHHPFPHTRPSSLEHFKSPPNFMTQADPYTSNKRNYYYNSLKDDLRPINTNGIDMNDSPQSFDYPSSVHHDMPTRKPRIDADMEHHFSRSSSALSDRAYFSYPQQHVSYKVRRVYNSPLSQFESGGYHKDQSELVQPGIEDKNRHGSLEMSQRTDYKSYPPVSAKSTDYSSTISETTSGFIMREPTPMSPSQTRFQTQQSTMDTNSCIYPSSQPTQQLMNSHPTMSKRPNSMVSFPTDRSHFSSVPAYSYSDHQRSQLSPEKRPILSPQLNTRSKHSHMAHPTNMASSTRRSSLYSTDPYSSNSLPHISQPSPSYLAAHQPQREEYYQNESDSRYFSPHSPRFQVSNQYESRKYHASDDYPQSYHHSITESQSYSHAHMSHPSYVDNRSPLPPRQHYQPPHCEALPYNHFPPSYSHNAAHHIEDQPHDWNMQQRYRHSPPNSHHTHLDEQPIVSSQAYSHRIYPNHTQHPSQKPYSKSQMHPYEYTSQKYEPNPLLLKRQAHCKWTAKSPTSTLRRKRTEFEDRSTLDTPRYKCEACETTHSPEWRRGPHGRKTLCNACGLRYARIISKRKEISATVAAERSGSDTSGVFSTTSVKDIVTITSG</sequence>
<feature type="compositionally biased region" description="Polar residues" evidence="7">
    <location>
        <begin position="102"/>
        <end position="116"/>
    </location>
</feature>
<dbReference type="eggNOG" id="KOG1601">
    <property type="taxonomic scope" value="Eukaryota"/>
</dbReference>